<dbReference type="RefSeq" id="WP_047783277.1">
    <property type="nucleotide sequence ID" value="NZ_JZWI01000004.1"/>
</dbReference>
<feature type="region of interest" description="Disordered" evidence="1">
    <location>
        <begin position="292"/>
        <end position="359"/>
    </location>
</feature>
<dbReference type="NCBIfam" id="TIGR03764">
    <property type="entry name" value="ICE_PFGI_1_parB"/>
    <property type="match status" value="1"/>
</dbReference>
<evidence type="ECO:0000313" key="2">
    <source>
        <dbReference type="EMBL" id="KLN58130.1"/>
    </source>
</evidence>
<feature type="compositionally biased region" description="Pro residues" evidence="1">
    <location>
        <begin position="329"/>
        <end position="339"/>
    </location>
</feature>
<keyword evidence="3" id="KW-1185">Reference proteome</keyword>
<evidence type="ECO:0000313" key="3">
    <source>
        <dbReference type="Proteomes" id="UP000035170"/>
    </source>
</evidence>
<sequence>MAEMTSQQMAGKLLAAGFERSGPSASALSDPIADTPMIVTLDQLRPYDHDPRKKRNPAYEEIKASIRERGLDAAPAITRRPGDDHYIIRNGGNTRLAILRELWSETKDERFFRISCLFRPWPSRGEVVMLTGHLAENELRGGLTFIERALGVEKAREFYEQESGTTLSQSELARRLAADGFPVQQSHISRMNDAVRYLLPAIPTVLYGGLGRHQVERLSVMRKACLLAWERYAKGRSLVQDFDEFFQEVLSQFDVQADEFSAQRVQDELIGQMAELLGVDYDVLALDMTESESRQRALVSDPTPPSTPPALPEPGAIARPPADTSSPIAGPPPAAPPASRPAAHPSARESDADASQAGTASLAADDHLLQQHIVSPAPTTERLQSIQRMVADQLGDALPPDFSANVLQSIPVQAGGLYPISDVWYIDPSLDTPERLRIHIAQFAREIAGEADLDECIDDRPDGIGFACRARTQAPAPLGRTVLALLACLAGQQTADVGLDSGQVITDLPVLLHGQGGAIRRLSDTALVKLFRLLRLARRLLDLEAGAADAGT</sequence>
<protein>
    <submittedName>
        <fullName evidence="2">Uncharacterized protein</fullName>
    </submittedName>
</protein>
<dbReference type="AlphaFoldDB" id="A0A0H2MN22"/>
<gene>
    <name evidence="2" type="ORF">VPARA_06730</name>
</gene>
<evidence type="ECO:0000256" key="1">
    <source>
        <dbReference type="SAM" id="MobiDB-lite"/>
    </source>
</evidence>
<dbReference type="EMBL" id="JZWI01000004">
    <property type="protein sequence ID" value="KLN58130.1"/>
    <property type="molecule type" value="Genomic_DNA"/>
</dbReference>
<organism evidence="2 3">
    <name type="scientific">Variovorax paradoxus</name>
    <dbReference type="NCBI Taxonomy" id="34073"/>
    <lineage>
        <taxon>Bacteria</taxon>
        <taxon>Pseudomonadati</taxon>
        <taxon>Pseudomonadota</taxon>
        <taxon>Betaproteobacteria</taxon>
        <taxon>Burkholderiales</taxon>
        <taxon>Comamonadaceae</taxon>
        <taxon>Variovorax</taxon>
    </lineage>
</organism>
<comment type="caution">
    <text evidence="2">The sequence shown here is derived from an EMBL/GenBank/DDBJ whole genome shotgun (WGS) entry which is preliminary data.</text>
</comment>
<dbReference type="SUPFAM" id="SSF110849">
    <property type="entry name" value="ParB/Sulfiredoxin"/>
    <property type="match status" value="1"/>
</dbReference>
<dbReference type="PATRIC" id="fig|34073.19.peg.680"/>
<name>A0A0H2MN22_VARPD</name>
<feature type="compositionally biased region" description="Pro residues" evidence="1">
    <location>
        <begin position="302"/>
        <end position="312"/>
    </location>
</feature>
<accession>A0A0H2MN22</accession>
<dbReference type="InterPro" id="IPR022304">
    <property type="entry name" value="ICE_PFGI_1_ParB"/>
</dbReference>
<reference evidence="2 3" key="1">
    <citation type="submission" date="2015-03" db="EMBL/GenBank/DDBJ databases">
        <title>Genome sequence of Variovorax paradoxus TBEA6.</title>
        <authorList>
            <person name="Poehlein A."/>
            <person name="Schuldes J."/>
            <person name="Wuebbeler J.H."/>
            <person name="Hiessl S."/>
            <person name="Steinbuechel A."/>
            <person name="Daniel R."/>
        </authorList>
    </citation>
    <scope>NUCLEOTIDE SEQUENCE [LARGE SCALE GENOMIC DNA]</scope>
    <source>
        <strain evidence="2 3">TBEA6</strain>
    </source>
</reference>
<dbReference type="InterPro" id="IPR036086">
    <property type="entry name" value="ParB/Sulfiredoxin_sf"/>
</dbReference>
<proteinExistence type="predicted"/>
<dbReference type="Proteomes" id="UP000035170">
    <property type="component" value="Unassembled WGS sequence"/>
</dbReference>